<dbReference type="Gene3D" id="3.40.50.720">
    <property type="entry name" value="NAD(P)-binding Rossmann-like Domain"/>
    <property type="match status" value="1"/>
</dbReference>
<sequence>MAKTTDNPTDETEKGKNSQLLGRFGTTEECGLACLFLAADVTFCTRIDLNLTGGAELNYGVKNPAALSK</sequence>
<evidence type="ECO:0000256" key="1">
    <source>
        <dbReference type="SAM" id="MobiDB-lite"/>
    </source>
</evidence>
<dbReference type="EMBL" id="JAEAOA010002042">
    <property type="protein sequence ID" value="KAK3592643.1"/>
    <property type="molecule type" value="Genomic_DNA"/>
</dbReference>
<protein>
    <submittedName>
        <fullName evidence="2">Uncharacterized protein</fullName>
    </submittedName>
</protein>
<dbReference type="AlphaFoldDB" id="A0AAE0SJN5"/>
<accession>A0AAE0SJN5</accession>
<feature type="region of interest" description="Disordered" evidence="1">
    <location>
        <begin position="1"/>
        <end position="20"/>
    </location>
</feature>
<name>A0AAE0SJN5_9BIVA</name>
<evidence type="ECO:0000313" key="2">
    <source>
        <dbReference type="EMBL" id="KAK3592643.1"/>
    </source>
</evidence>
<gene>
    <name evidence="2" type="ORF">CHS0354_034720</name>
</gene>
<comment type="caution">
    <text evidence="2">The sequence shown here is derived from an EMBL/GenBank/DDBJ whole genome shotgun (WGS) entry which is preliminary data.</text>
</comment>
<organism evidence="2 3">
    <name type="scientific">Potamilus streckersoni</name>
    <dbReference type="NCBI Taxonomy" id="2493646"/>
    <lineage>
        <taxon>Eukaryota</taxon>
        <taxon>Metazoa</taxon>
        <taxon>Spiralia</taxon>
        <taxon>Lophotrochozoa</taxon>
        <taxon>Mollusca</taxon>
        <taxon>Bivalvia</taxon>
        <taxon>Autobranchia</taxon>
        <taxon>Heteroconchia</taxon>
        <taxon>Palaeoheterodonta</taxon>
        <taxon>Unionida</taxon>
        <taxon>Unionoidea</taxon>
        <taxon>Unionidae</taxon>
        <taxon>Ambleminae</taxon>
        <taxon>Lampsilini</taxon>
        <taxon>Potamilus</taxon>
    </lineage>
</organism>
<reference evidence="2" key="2">
    <citation type="journal article" date="2021" name="Genome Biol. Evol.">
        <title>Developing a high-quality reference genome for a parasitic bivalve with doubly uniparental inheritance (Bivalvia: Unionida).</title>
        <authorList>
            <person name="Smith C.H."/>
        </authorList>
    </citation>
    <scope>NUCLEOTIDE SEQUENCE</scope>
    <source>
        <strain evidence="2">CHS0354</strain>
        <tissue evidence="2">Mantle</tissue>
    </source>
</reference>
<reference evidence="2" key="1">
    <citation type="journal article" date="2021" name="Genome Biol. Evol.">
        <title>A High-Quality Reference Genome for a Parasitic Bivalve with Doubly Uniparental Inheritance (Bivalvia: Unionida).</title>
        <authorList>
            <person name="Smith C.H."/>
        </authorList>
    </citation>
    <scope>NUCLEOTIDE SEQUENCE</scope>
    <source>
        <strain evidence="2">CHS0354</strain>
    </source>
</reference>
<reference evidence="2" key="3">
    <citation type="submission" date="2023-05" db="EMBL/GenBank/DDBJ databases">
        <authorList>
            <person name="Smith C.H."/>
        </authorList>
    </citation>
    <scope>NUCLEOTIDE SEQUENCE</scope>
    <source>
        <strain evidence="2">CHS0354</strain>
        <tissue evidence="2">Mantle</tissue>
    </source>
</reference>
<evidence type="ECO:0000313" key="3">
    <source>
        <dbReference type="Proteomes" id="UP001195483"/>
    </source>
</evidence>
<keyword evidence="3" id="KW-1185">Reference proteome</keyword>
<dbReference type="Proteomes" id="UP001195483">
    <property type="component" value="Unassembled WGS sequence"/>
</dbReference>
<proteinExistence type="predicted"/>